<reference evidence="1" key="1">
    <citation type="submission" date="2018-05" db="EMBL/GenBank/DDBJ databases">
        <authorList>
            <person name="Lanie J.A."/>
            <person name="Ng W.-L."/>
            <person name="Kazmierczak K.M."/>
            <person name="Andrzejewski T.M."/>
            <person name="Davidsen T.M."/>
            <person name="Wayne K.J."/>
            <person name="Tettelin H."/>
            <person name="Glass J.I."/>
            <person name="Rusch D."/>
            <person name="Podicherti R."/>
            <person name="Tsui H.-C.T."/>
            <person name="Winkler M.E."/>
        </authorList>
    </citation>
    <scope>NUCLEOTIDE SEQUENCE</scope>
</reference>
<gene>
    <name evidence="1" type="ORF">METZ01_LOCUS242678</name>
</gene>
<dbReference type="InterPro" id="IPR011042">
    <property type="entry name" value="6-blade_b-propeller_TolB-like"/>
</dbReference>
<dbReference type="InterPro" id="IPR051288">
    <property type="entry name" value="Serum_paraoxonase/arylesterase"/>
</dbReference>
<protein>
    <recommendedName>
        <fullName evidence="2">SMP-30/Gluconolactonase/LRE-like region domain-containing protein</fullName>
    </recommendedName>
</protein>
<feature type="non-terminal residue" evidence="1">
    <location>
        <position position="1"/>
    </location>
</feature>
<dbReference type="PANTHER" id="PTHR11799:SF12">
    <property type="entry name" value="PARAOXONASE-RELATED"/>
    <property type="match status" value="1"/>
</dbReference>
<evidence type="ECO:0000313" key="1">
    <source>
        <dbReference type="EMBL" id="SVB89824.1"/>
    </source>
</evidence>
<sequence length="328" mass="37170">YIGPFKDLSDCSNSQVLTVYCITSNPEDLALTPDNQSLIVSEFGGIRPYEESQEGSFSIFDLTTSSIKEMPVIMDLNVWGDPECQRDSDTFGPHGIDLNKRIDGSYQLAVVNHYPTETIELFELRKDEQWSLIWKGCVNVPTKYYFNDIALESDGSFYVTHMYPREITIAAWLNAALFKYSTGLVLFWSHNKFEELEFTKAGQPNGIVKSGNTLYVANNLSDSITGYDLVEQQEIAHFHINSPDNLILQDDSIWVTSLEHEAVDVLSCPSEQCSLPFNVYSLSSQDLKLQKVYSFNEDVMGLPTVALPVDDKIWMGSFRLDRLVNFDK</sequence>
<organism evidence="1">
    <name type="scientific">marine metagenome</name>
    <dbReference type="NCBI Taxonomy" id="408172"/>
    <lineage>
        <taxon>unclassified sequences</taxon>
        <taxon>metagenomes</taxon>
        <taxon>ecological metagenomes</taxon>
    </lineage>
</organism>
<dbReference type="AlphaFoldDB" id="A0A382HQZ8"/>
<dbReference type="PANTHER" id="PTHR11799">
    <property type="entry name" value="PARAOXONASE"/>
    <property type="match status" value="1"/>
</dbReference>
<evidence type="ECO:0008006" key="2">
    <source>
        <dbReference type="Google" id="ProtNLM"/>
    </source>
</evidence>
<dbReference type="Gene3D" id="2.120.10.30">
    <property type="entry name" value="TolB, C-terminal domain"/>
    <property type="match status" value="1"/>
</dbReference>
<dbReference type="EMBL" id="UINC01062832">
    <property type="protein sequence ID" value="SVB89824.1"/>
    <property type="molecule type" value="Genomic_DNA"/>
</dbReference>
<name>A0A382HQZ8_9ZZZZ</name>
<accession>A0A382HQZ8</accession>
<dbReference type="SUPFAM" id="SSF63829">
    <property type="entry name" value="Calcium-dependent phosphotriesterase"/>
    <property type="match status" value="1"/>
</dbReference>
<proteinExistence type="predicted"/>